<dbReference type="STRING" id="1214101.BN159_0001"/>
<keyword evidence="2" id="KW-1185">Reference proteome</keyword>
<evidence type="ECO:0000313" key="2">
    <source>
        <dbReference type="Proteomes" id="UP000008043"/>
    </source>
</evidence>
<reference evidence="1 2" key="1">
    <citation type="journal article" date="2012" name="J. Bacteriol.">
        <title>Genome sequence of the bacterium Streptomyces davawensis JCM 4913 and heterologous production of the unique antibiotic roseoflavin.</title>
        <authorList>
            <person name="Jankowitsch F."/>
            <person name="Schwarz J."/>
            <person name="Ruckert C."/>
            <person name="Gust B."/>
            <person name="Szczepanowski R."/>
            <person name="Blom J."/>
            <person name="Pelzer S."/>
            <person name="Kalinowski J."/>
            <person name="Mack M."/>
        </authorList>
    </citation>
    <scope>NUCLEOTIDE SEQUENCE [LARGE SCALE GENOMIC DNA]</scope>
    <source>
        <strain evidence="2">DSM 101723 / JCM 4913 / KCC S-0913 / 768</strain>
    </source>
</reference>
<name>K4QUG5_STRDJ</name>
<dbReference type="KEGG" id="sdv:BN159_0001"/>
<dbReference type="HOGENOM" id="CLU_1577587_0_0_11"/>
<evidence type="ECO:0000313" key="1">
    <source>
        <dbReference type="EMBL" id="CCK24380.1"/>
    </source>
</evidence>
<dbReference type="PATRIC" id="fig|1214101.3.peg.1"/>
<protein>
    <submittedName>
        <fullName evidence="1">Uncharacterized protein</fullName>
    </submittedName>
</protein>
<dbReference type="OrthoDB" id="4206814at2"/>
<dbReference type="EMBL" id="HE971709">
    <property type="protein sequence ID" value="CCK24380.1"/>
    <property type="molecule type" value="Genomic_DNA"/>
</dbReference>
<organism evidence="1 2">
    <name type="scientific">Streptomyces davaonensis (strain DSM 101723 / JCM 4913 / KCC S-0913 / 768)</name>
    <dbReference type="NCBI Taxonomy" id="1214101"/>
    <lineage>
        <taxon>Bacteria</taxon>
        <taxon>Bacillati</taxon>
        <taxon>Actinomycetota</taxon>
        <taxon>Actinomycetes</taxon>
        <taxon>Kitasatosporales</taxon>
        <taxon>Streptomycetaceae</taxon>
        <taxon>Streptomyces</taxon>
    </lineage>
</organism>
<dbReference type="AlphaFoldDB" id="K4QUG5"/>
<dbReference type="Proteomes" id="UP000008043">
    <property type="component" value="Chromosome"/>
</dbReference>
<gene>
    <name evidence="1" type="ORF">BN159_0001</name>
</gene>
<dbReference type="RefSeq" id="WP_015654786.1">
    <property type="nucleotide sequence ID" value="NC_020504.1"/>
</dbReference>
<proteinExistence type="predicted"/>
<sequence length="169" mass="17980">MAKLKPVSPAAFTEARDEAHAVLAHLMTRLAPGEHVVRLGVGMEGQDKPLSATLPITVKGDGGAEDLVGVEPKYFDNFVFLLACGLAQTMCYGVMYLRSPASAGKVDCASYTVQAWDLDWGTLTECDAARAQELIGDREPAAFADAFGVHSEDDDGGESVYPPVAYTIL</sequence>
<accession>K4QUG5</accession>
<dbReference type="eggNOG" id="ENOG50324QH">
    <property type="taxonomic scope" value="Bacteria"/>
</dbReference>